<evidence type="ECO:0000256" key="2">
    <source>
        <dbReference type="ARBA" id="ARBA00023002"/>
    </source>
</evidence>
<dbReference type="PIRSF" id="PIRSF000126">
    <property type="entry name" value="11-beta-HSD1"/>
    <property type="match status" value="1"/>
</dbReference>
<dbReference type="RefSeq" id="XP_030993339.1">
    <property type="nucleotide sequence ID" value="XM_031142370.1"/>
</dbReference>
<name>A0A507B423_9PEZI</name>
<dbReference type="PRINTS" id="PR00081">
    <property type="entry name" value="GDHRDH"/>
</dbReference>
<organism evidence="4 5">
    <name type="scientific">Thyridium curvatum</name>
    <dbReference type="NCBI Taxonomy" id="1093900"/>
    <lineage>
        <taxon>Eukaryota</taxon>
        <taxon>Fungi</taxon>
        <taxon>Dikarya</taxon>
        <taxon>Ascomycota</taxon>
        <taxon>Pezizomycotina</taxon>
        <taxon>Sordariomycetes</taxon>
        <taxon>Sordariomycetidae</taxon>
        <taxon>Thyridiales</taxon>
        <taxon>Thyridiaceae</taxon>
        <taxon>Thyridium</taxon>
    </lineage>
</organism>
<dbReference type="InParanoid" id="A0A507B423"/>
<comment type="similarity">
    <text evidence="1 3">Belongs to the short-chain dehydrogenases/reductases (SDR) family.</text>
</comment>
<dbReference type="EMBL" id="SKBQ01000047">
    <property type="protein sequence ID" value="TPX11628.1"/>
    <property type="molecule type" value="Genomic_DNA"/>
</dbReference>
<dbReference type="SUPFAM" id="SSF51735">
    <property type="entry name" value="NAD(P)-binding Rossmann-fold domains"/>
    <property type="match status" value="1"/>
</dbReference>
<dbReference type="PANTHER" id="PTHR43899">
    <property type="entry name" value="RH59310P"/>
    <property type="match status" value="1"/>
</dbReference>
<comment type="caution">
    <text evidence="4">The sequence shown here is derived from an EMBL/GenBank/DDBJ whole genome shotgun (WGS) entry which is preliminary data.</text>
</comment>
<dbReference type="OrthoDB" id="47007at2759"/>
<dbReference type="InterPro" id="IPR051019">
    <property type="entry name" value="VLCFA-Steroid_DH"/>
</dbReference>
<sequence>MGLTSSKPQNILSGPRGPAHRDAYALVTGATSGIGRDLAHELCSRGLNIIVHGRDSTRLEVLLKELRAQHPACDVKGFVLDAATAFNASGEATEEARRAIASVGGLKIKVLVNNVGMGHNPAKDFIAFTEQTPAQVATIIQVNISFMTFLTHALLPGMQEHAAAGDPSFIINAGSLADLGLPWVSVYSGAKAYIAGFSKGLDSELKGEGQHVEVISALIGDTDSDGHKVGTSLFTPASKDMARMIIDSAAGSGPVVRAPYWGHRFQMWLCSIQPYRLLQKGMIYNVAALREKNGLVTKKQV</sequence>
<dbReference type="PANTHER" id="PTHR43899:SF13">
    <property type="entry name" value="RH59310P"/>
    <property type="match status" value="1"/>
</dbReference>
<dbReference type="GO" id="GO:0016491">
    <property type="term" value="F:oxidoreductase activity"/>
    <property type="evidence" value="ECO:0007669"/>
    <property type="project" value="UniProtKB-KW"/>
</dbReference>
<keyword evidence="2" id="KW-0560">Oxidoreductase</keyword>
<evidence type="ECO:0000256" key="3">
    <source>
        <dbReference type="RuleBase" id="RU000363"/>
    </source>
</evidence>
<dbReference type="AlphaFoldDB" id="A0A507B423"/>
<keyword evidence="5" id="KW-1185">Reference proteome</keyword>
<dbReference type="GeneID" id="41975054"/>
<accession>A0A507B423</accession>
<dbReference type="InterPro" id="IPR036291">
    <property type="entry name" value="NAD(P)-bd_dom_sf"/>
</dbReference>
<gene>
    <name evidence="4" type="ORF">E0L32_007607</name>
</gene>
<dbReference type="PRINTS" id="PR00080">
    <property type="entry name" value="SDRFAMILY"/>
</dbReference>
<dbReference type="GO" id="GO:0005783">
    <property type="term" value="C:endoplasmic reticulum"/>
    <property type="evidence" value="ECO:0007669"/>
    <property type="project" value="TreeGrafter"/>
</dbReference>
<reference evidence="4 5" key="1">
    <citation type="submission" date="2019-06" db="EMBL/GenBank/DDBJ databases">
        <title>Draft genome sequence of the filamentous fungus Phialemoniopsis curvata isolated from diesel fuel.</title>
        <authorList>
            <person name="Varaljay V.A."/>
            <person name="Lyon W.J."/>
            <person name="Crouch A.L."/>
            <person name="Drake C.E."/>
            <person name="Hollomon J.M."/>
            <person name="Nadeau L.J."/>
            <person name="Nunn H.S."/>
            <person name="Stevenson B.S."/>
            <person name="Bojanowski C.L."/>
            <person name="Crookes-Goodson W.J."/>
        </authorList>
    </citation>
    <scope>NUCLEOTIDE SEQUENCE [LARGE SCALE GENOMIC DNA]</scope>
    <source>
        <strain evidence="4 5">D216</strain>
    </source>
</reference>
<dbReference type="Proteomes" id="UP000319257">
    <property type="component" value="Unassembled WGS sequence"/>
</dbReference>
<proteinExistence type="inferred from homology"/>
<dbReference type="Pfam" id="PF00106">
    <property type="entry name" value="adh_short"/>
    <property type="match status" value="1"/>
</dbReference>
<dbReference type="STRING" id="1093900.A0A507B423"/>
<dbReference type="Gene3D" id="3.40.50.720">
    <property type="entry name" value="NAD(P)-binding Rossmann-like Domain"/>
    <property type="match status" value="1"/>
</dbReference>
<evidence type="ECO:0000313" key="4">
    <source>
        <dbReference type="EMBL" id="TPX11628.1"/>
    </source>
</evidence>
<evidence type="ECO:0000256" key="1">
    <source>
        <dbReference type="ARBA" id="ARBA00006484"/>
    </source>
</evidence>
<evidence type="ECO:0008006" key="6">
    <source>
        <dbReference type="Google" id="ProtNLM"/>
    </source>
</evidence>
<evidence type="ECO:0000313" key="5">
    <source>
        <dbReference type="Proteomes" id="UP000319257"/>
    </source>
</evidence>
<dbReference type="InterPro" id="IPR002347">
    <property type="entry name" value="SDR_fam"/>
</dbReference>
<protein>
    <recommendedName>
        <fullName evidence="6">NAD(P)-binding protein</fullName>
    </recommendedName>
</protein>